<evidence type="ECO:0000256" key="1">
    <source>
        <dbReference type="ARBA" id="ARBA00022898"/>
    </source>
</evidence>
<evidence type="ECO:0000259" key="5">
    <source>
        <dbReference type="PROSITE" id="PS50949"/>
    </source>
</evidence>
<dbReference type="SUPFAM" id="SSF52540">
    <property type="entry name" value="P-loop containing nucleoside triphosphate hydrolases"/>
    <property type="match status" value="1"/>
</dbReference>
<dbReference type="InterPro" id="IPR036390">
    <property type="entry name" value="WH_DNA-bd_sf"/>
</dbReference>
<organism evidence="6 7">
    <name type="scientific">Kineosporia mesophila</name>
    <dbReference type="NCBI Taxonomy" id="566012"/>
    <lineage>
        <taxon>Bacteria</taxon>
        <taxon>Bacillati</taxon>
        <taxon>Actinomycetota</taxon>
        <taxon>Actinomycetes</taxon>
        <taxon>Kineosporiales</taxon>
        <taxon>Kineosporiaceae</taxon>
        <taxon>Kineosporia</taxon>
    </lineage>
</organism>
<protein>
    <recommendedName>
        <fullName evidence="5">HTH gntR-type domain-containing protein</fullName>
    </recommendedName>
</protein>
<dbReference type="Gene3D" id="1.10.10.10">
    <property type="entry name" value="Winged helix-like DNA-binding domain superfamily/Winged helix DNA-binding domain"/>
    <property type="match status" value="1"/>
</dbReference>
<dbReference type="SUPFAM" id="SSF46785">
    <property type="entry name" value="Winged helix' DNA-binding domain"/>
    <property type="match status" value="1"/>
</dbReference>
<dbReference type="PANTHER" id="PTHR46577">
    <property type="entry name" value="HTH-TYPE TRANSCRIPTIONAL REGULATORY PROTEIN GABR"/>
    <property type="match status" value="1"/>
</dbReference>
<dbReference type="InterPro" id="IPR051446">
    <property type="entry name" value="HTH_trans_reg/aminotransferase"/>
</dbReference>
<dbReference type="EMBL" id="BAAAZO010000003">
    <property type="protein sequence ID" value="GAA3603545.1"/>
    <property type="molecule type" value="Genomic_DNA"/>
</dbReference>
<keyword evidence="2" id="KW-0805">Transcription regulation</keyword>
<dbReference type="SMART" id="SM00345">
    <property type="entry name" value="HTH_GNTR"/>
    <property type="match status" value="1"/>
</dbReference>
<reference evidence="7" key="1">
    <citation type="journal article" date="2019" name="Int. J. Syst. Evol. Microbiol.">
        <title>The Global Catalogue of Microorganisms (GCM) 10K type strain sequencing project: providing services to taxonomists for standard genome sequencing and annotation.</title>
        <authorList>
            <consortium name="The Broad Institute Genomics Platform"/>
            <consortium name="The Broad Institute Genome Sequencing Center for Infectious Disease"/>
            <person name="Wu L."/>
            <person name="Ma J."/>
        </authorList>
    </citation>
    <scope>NUCLEOTIDE SEQUENCE [LARGE SCALE GENOMIC DNA]</scope>
    <source>
        <strain evidence="7">JCM 16902</strain>
    </source>
</reference>
<accession>A0ABP6ZB08</accession>
<dbReference type="PANTHER" id="PTHR46577:SF1">
    <property type="entry name" value="HTH-TYPE TRANSCRIPTIONAL REGULATORY PROTEIN GABR"/>
    <property type="match status" value="1"/>
</dbReference>
<name>A0ABP6ZB08_9ACTN</name>
<gene>
    <name evidence="6" type="ORF">GCM10022223_18990</name>
</gene>
<keyword evidence="1" id="KW-0663">Pyridoxal phosphate</keyword>
<dbReference type="CDD" id="cd07377">
    <property type="entry name" value="WHTH_GntR"/>
    <property type="match status" value="1"/>
</dbReference>
<sequence>MTTDGHPLTRGEALHQQIARSIRNQIQSGRLRDGEPLPSSRQMAEEWKVSVFTITEAMKVLAAEGLVVNHSRSRRLVNFPGETTPTPWRPATPQVLLIGGFPGSGKSELARVLARLTGWPMLDKDTLTRPVVEAALEILEHSPHDRESSEYVERIRPREYEATEATYLENVECGNSAIVAAPFIREFQAKSWVDRTTASITAKGGEATLVWVYCEPDTMHRYMRQRSAARDTTKLADWPAYLDSINLDMRPHGPFELIDNSASSSPLQTQASALVDKVLKAAK</sequence>
<evidence type="ECO:0000256" key="2">
    <source>
        <dbReference type="ARBA" id="ARBA00023015"/>
    </source>
</evidence>
<comment type="caution">
    <text evidence="6">The sequence shown here is derived from an EMBL/GenBank/DDBJ whole genome shotgun (WGS) entry which is preliminary data.</text>
</comment>
<keyword evidence="4" id="KW-0804">Transcription</keyword>
<dbReference type="InterPro" id="IPR000524">
    <property type="entry name" value="Tscrpt_reg_HTH_GntR"/>
</dbReference>
<dbReference type="Gene3D" id="3.40.50.300">
    <property type="entry name" value="P-loop containing nucleotide triphosphate hydrolases"/>
    <property type="match status" value="1"/>
</dbReference>
<dbReference type="Pfam" id="PF13671">
    <property type="entry name" value="AAA_33"/>
    <property type="match status" value="1"/>
</dbReference>
<evidence type="ECO:0000256" key="4">
    <source>
        <dbReference type="ARBA" id="ARBA00023163"/>
    </source>
</evidence>
<dbReference type="RefSeq" id="WP_231487221.1">
    <property type="nucleotide sequence ID" value="NZ_BAAAZO010000003.1"/>
</dbReference>
<keyword evidence="7" id="KW-1185">Reference proteome</keyword>
<proteinExistence type="predicted"/>
<feature type="domain" description="HTH gntR-type" evidence="5">
    <location>
        <begin position="12"/>
        <end position="80"/>
    </location>
</feature>
<dbReference type="Proteomes" id="UP001501074">
    <property type="component" value="Unassembled WGS sequence"/>
</dbReference>
<dbReference type="InterPro" id="IPR036388">
    <property type="entry name" value="WH-like_DNA-bd_sf"/>
</dbReference>
<dbReference type="PROSITE" id="PS50949">
    <property type="entry name" value="HTH_GNTR"/>
    <property type="match status" value="1"/>
</dbReference>
<dbReference type="Pfam" id="PF00392">
    <property type="entry name" value="GntR"/>
    <property type="match status" value="1"/>
</dbReference>
<dbReference type="InterPro" id="IPR027417">
    <property type="entry name" value="P-loop_NTPase"/>
</dbReference>
<keyword evidence="3" id="KW-0238">DNA-binding</keyword>
<evidence type="ECO:0000313" key="7">
    <source>
        <dbReference type="Proteomes" id="UP001501074"/>
    </source>
</evidence>
<evidence type="ECO:0000313" key="6">
    <source>
        <dbReference type="EMBL" id="GAA3603545.1"/>
    </source>
</evidence>
<evidence type="ECO:0000256" key="3">
    <source>
        <dbReference type="ARBA" id="ARBA00023125"/>
    </source>
</evidence>